<feature type="compositionally biased region" description="Basic residues" evidence="10">
    <location>
        <begin position="211"/>
        <end position="221"/>
    </location>
</feature>
<dbReference type="GO" id="GO:0005730">
    <property type="term" value="C:nucleolus"/>
    <property type="evidence" value="ECO:0007669"/>
    <property type="project" value="UniProtKB-SubCell"/>
</dbReference>
<evidence type="ECO:0000256" key="3">
    <source>
        <dbReference type="ARBA" id="ARBA00019670"/>
    </source>
</evidence>
<dbReference type="AlphaFoldDB" id="A0AAV5RV92"/>
<evidence type="ECO:0000256" key="9">
    <source>
        <dbReference type="ARBA" id="ARBA00023242"/>
    </source>
</evidence>
<evidence type="ECO:0000313" key="12">
    <source>
        <dbReference type="Proteomes" id="UP001377567"/>
    </source>
</evidence>
<keyword evidence="5" id="KW-0813">Transport</keyword>
<proteinExistence type="inferred from homology"/>
<dbReference type="EMBL" id="BTGD01000003">
    <property type="protein sequence ID" value="GMM54622.1"/>
    <property type="molecule type" value="Genomic_DNA"/>
</dbReference>
<keyword evidence="9" id="KW-0539">Nucleus</keyword>
<evidence type="ECO:0000256" key="7">
    <source>
        <dbReference type="ARBA" id="ARBA00022816"/>
    </source>
</evidence>
<feature type="region of interest" description="Disordered" evidence="10">
    <location>
        <begin position="47"/>
        <end position="87"/>
    </location>
</feature>
<evidence type="ECO:0000256" key="6">
    <source>
        <dbReference type="ARBA" id="ARBA00022517"/>
    </source>
</evidence>
<accession>A0AAV5RV92</accession>
<feature type="compositionally biased region" description="Polar residues" evidence="10">
    <location>
        <begin position="1"/>
        <end position="19"/>
    </location>
</feature>
<evidence type="ECO:0000256" key="8">
    <source>
        <dbReference type="ARBA" id="ARBA00023054"/>
    </source>
</evidence>
<evidence type="ECO:0000256" key="10">
    <source>
        <dbReference type="SAM" id="MobiDB-lite"/>
    </source>
</evidence>
<evidence type="ECO:0000256" key="2">
    <source>
        <dbReference type="ARBA" id="ARBA00008132"/>
    </source>
</evidence>
<dbReference type="Proteomes" id="UP001377567">
    <property type="component" value="Unassembled WGS sequence"/>
</dbReference>
<evidence type="ECO:0000313" key="11">
    <source>
        <dbReference type="EMBL" id="GMM54622.1"/>
    </source>
</evidence>
<protein>
    <recommendedName>
        <fullName evidence="3">60S ribosomal subunit assembly/export protein LOC1</fullName>
    </recommendedName>
    <alternativeName>
        <fullName evidence="4">60S ribosomal subunit assembly/export protein loc1</fullName>
    </alternativeName>
</protein>
<dbReference type="GO" id="GO:0008298">
    <property type="term" value="P:intracellular mRNA localization"/>
    <property type="evidence" value="ECO:0007669"/>
    <property type="project" value="TreeGrafter"/>
</dbReference>
<comment type="similarity">
    <text evidence="2">Belongs to the LOC1 family.</text>
</comment>
<feature type="compositionally biased region" description="Basic and acidic residues" evidence="10">
    <location>
        <begin position="194"/>
        <end position="210"/>
    </location>
</feature>
<keyword evidence="12" id="KW-1185">Reference proteome</keyword>
<feature type="compositionally biased region" description="Basic and acidic residues" evidence="10">
    <location>
        <begin position="164"/>
        <end position="187"/>
    </location>
</feature>
<dbReference type="InterPro" id="IPR037650">
    <property type="entry name" value="Loc1"/>
</dbReference>
<comment type="caution">
    <text evidence="11">The sequence shown here is derived from an EMBL/GenBank/DDBJ whole genome shotgun (WGS) entry which is preliminary data.</text>
</comment>
<feature type="region of interest" description="Disordered" evidence="10">
    <location>
        <begin position="1"/>
        <end position="27"/>
    </location>
</feature>
<organism evidence="11 12">
    <name type="scientific">Maudiozyma humilis</name>
    <name type="common">Sour dough yeast</name>
    <name type="synonym">Kazachstania humilis</name>
    <dbReference type="NCBI Taxonomy" id="51915"/>
    <lineage>
        <taxon>Eukaryota</taxon>
        <taxon>Fungi</taxon>
        <taxon>Dikarya</taxon>
        <taxon>Ascomycota</taxon>
        <taxon>Saccharomycotina</taxon>
        <taxon>Saccharomycetes</taxon>
        <taxon>Saccharomycetales</taxon>
        <taxon>Saccharomycetaceae</taxon>
        <taxon>Maudiozyma</taxon>
    </lineage>
</organism>
<dbReference type="GO" id="GO:0003729">
    <property type="term" value="F:mRNA binding"/>
    <property type="evidence" value="ECO:0007669"/>
    <property type="project" value="InterPro"/>
</dbReference>
<dbReference type="GO" id="GO:0030687">
    <property type="term" value="C:preribosome, large subunit precursor"/>
    <property type="evidence" value="ECO:0007669"/>
    <property type="project" value="TreeGrafter"/>
</dbReference>
<name>A0AAV5RV92_MAUHU</name>
<dbReference type="GO" id="GO:0042273">
    <property type="term" value="P:ribosomal large subunit biogenesis"/>
    <property type="evidence" value="ECO:0007669"/>
    <property type="project" value="InterPro"/>
</dbReference>
<evidence type="ECO:0000256" key="1">
    <source>
        <dbReference type="ARBA" id="ARBA00004604"/>
    </source>
</evidence>
<comment type="subcellular location">
    <subcellularLocation>
        <location evidence="1">Nucleus</location>
        <location evidence="1">Nucleolus</location>
    </subcellularLocation>
</comment>
<feature type="compositionally biased region" description="Basic and acidic residues" evidence="10">
    <location>
        <begin position="58"/>
        <end position="67"/>
    </location>
</feature>
<keyword evidence="8" id="KW-0175">Coiled coil</keyword>
<dbReference type="PANTHER" id="PTHR28028">
    <property type="entry name" value="60S RIBOSOMAL SUBUNIT ASSEMBLY/EXPORT PROTEIN LOC1"/>
    <property type="match status" value="1"/>
</dbReference>
<gene>
    <name evidence="11" type="ORF">DAKH74_012380</name>
</gene>
<keyword evidence="6" id="KW-0690">Ribosome biogenesis</keyword>
<dbReference type="PANTHER" id="PTHR28028:SF1">
    <property type="entry name" value="60S RIBOSOMAL SUBUNIT ASSEMBLY_EXPORT PROTEIN LOC1"/>
    <property type="match status" value="1"/>
</dbReference>
<reference evidence="11 12" key="1">
    <citation type="journal article" date="2023" name="Elife">
        <title>Identification of key yeast species and microbe-microbe interactions impacting larval growth of Drosophila in the wild.</title>
        <authorList>
            <person name="Mure A."/>
            <person name="Sugiura Y."/>
            <person name="Maeda R."/>
            <person name="Honda K."/>
            <person name="Sakurai N."/>
            <person name="Takahashi Y."/>
            <person name="Watada M."/>
            <person name="Katoh T."/>
            <person name="Gotoh A."/>
            <person name="Gotoh Y."/>
            <person name="Taniguchi I."/>
            <person name="Nakamura K."/>
            <person name="Hayashi T."/>
            <person name="Katayama T."/>
            <person name="Uemura T."/>
            <person name="Hattori Y."/>
        </authorList>
    </citation>
    <scope>NUCLEOTIDE SEQUENCE [LARGE SCALE GENOMIC DNA]</scope>
    <source>
        <strain evidence="11 12">KH-74</strain>
    </source>
</reference>
<evidence type="ECO:0000256" key="4">
    <source>
        <dbReference type="ARBA" id="ARBA00020853"/>
    </source>
</evidence>
<keyword evidence="7" id="KW-0509">mRNA transport</keyword>
<dbReference type="GO" id="GO:0051028">
    <property type="term" value="P:mRNA transport"/>
    <property type="evidence" value="ECO:0007669"/>
    <property type="project" value="UniProtKB-KW"/>
</dbReference>
<feature type="region of interest" description="Disordered" evidence="10">
    <location>
        <begin position="164"/>
        <end position="221"/>
    </location>
</feature>
<evidence type="ECO:0000256" key="5">
    <source>
        <dbReference type="ARBA" id="ARBA00022448"/>
    </source>
</evidence>
<sequence length="221" mass="25742">MPPRRSTLNKVNRKGQNAQREVRPEVFQDSVARNQLINNREVLADDAARAARKPSQSRLEHRKEQARLRLYGRRHHEKQRKEQGRYSEKELGLPTLNRSVVPGFRVKKGKKGKKLVADDDTLLMNRLVKSIGDAYEDTVESKLEKDRRLQEIRELKRQEIERKEAAKEEKLEDKKTEIRKKASEARSLRRKTKRDLEHAAREAAAEEKSTGKSKKKSVSFA</sequence>